<evidence type="ECO:0000313" key="2">
    <source>
        <dbReference type="EMBL" id="MBE3640499.1"/>
    </source>
</evidence>
<proteinExistence type="predicted"/>
<reference evidence="2" key="1">
    <citation type="submission" date="2020-09" db="EMBL/GenBank/DDBJ databases">
        <title>A novel bacterium of genus Mangrovicoccus, isolated from South China Sea.</title>
        <authorList>
            <person name="Huang H."/>
            <person name="Mo K."/>
            <person name="Hu Y."/>
        </authorList>
    </citation>
    <scope>NUCLEOTIDE SEQUENCE</scope>
    <source>
        <strain evidence="2">HB182678</strain>
    </source>
</reference>
<dbReference type="AlphaFoldDB" id="A0A8J7CXN0"/>
<dbReference type="Proteomes" id="UP000609121">
    <property type="component" value="Unassembled WGS sequence"/>
</dbReference>
<accession>A0A8J7CXN0</accession>
<keyword evidence="3" id="KW-1185">Reference proteome</keyword>
<organism evidence="2 3">
    <name type="scientific">Mangrovicoccus algicola</name>
    <dbReference type="NCBI Taxonomy" id="2771008"/>
    <lineage>
        <taxon>Bacteria</taxon>
        <taxon>Pseudomonadati</taxon>
        <taxon>Pseudomonadota</taxon>
        <taxon>Alphaproteobacteria</taxon>
        <taxon>Rhodobacterales</taxon>
        <taxon>Paracoccaceae</taxon>
        <taxon>Mangrovicoccus</taxon>
    </lineage>
</organism>
<evidence type="ECO:0000313" key="3">
    <source>
        <dbReference type="Proteomes" id="UP000609121"/>
    </source>
</evidence>
<feature type="non-terminal residue" evidence="2">
    <location>
        <position position="44"/>
    </location>
</feature>
<protein>
    <submittedName>
        <fullName evidence="2">DUF455 domain-containing protein</fullName>
    </submittedName>
</protein>
<sequence length="44" mass="4510">MAVDVLTTADPMEKTGKSREHAARWVAARAAGAPLPVGQAAPPL</sequence>
<dbReference type="EMBL" id="JACVXA010000099">
    <property type="protein sequence ID" value="MBE3640499.1"/>
    <property type="molecule type" value="Genomic_DNA"/>
</dbReference>
<feature type="region of interest" description="Disordered" evidence="1">
    <location>
        <begin position="1"/>
        <end position="20"/>
    </location>
</feature>
<feature type="compositionally biased region" description="Basic and acidic residues" evidence="1">
    <location>
        <begin position="11"/>
        <end position="20"/>
    </location>
</feature>
<gene>
    <name evidence="2" type="ORF">ICN82_20030</name>
</gene>
<name>A0A8J7CXN0_9RHOB</name>
<evidence type="ECO:0000256" key="1">
    <source>
        <dbReference type="SAM" id="MobiDB-lite"/>
    </source>
</evidence>
<comment type="caution">
    <text evidence="2">The sequence shown here is derived from an EMBL/GenBank/DDBJ whole genome shotgun (WGS) entry which is preliminary data.</text>
</comment>